<comment type="subunit">
    <text evidence="5">Monomer.</text>
</comment>
<evidence type="ECO:0000259" key="6">
    <source>
        <dbReference type="Pfam" id="PF01494"/>
    </source>
</evidence>
<gene>
    <name evidence="7" type="ORF">GCM10009765_49350</name>
</gene>
<dbReference type="Pfam" id="PF01494">
    <property type="entry name" value="FAD_binding_3"/>
    <property type="match status" value="1"/>
</dbReference>
<dbReference type="RefSeq" id="WP_344312843.1">
    <property type="nucleotide sequence ID" value="NZ_BAAANY010000020.1"/>
</dbReference>
<keyword evidence="4 5" id="KW-0503">Monooxygenase</keyword>
<organism evidence="7 8">
    <name type="scientific">Fodinicola feengrottensis</name>
    <dbReference type="NCBI Taxonomy" id="435914"/>
    <lineage>
        <taxon>Bacteria</taxon>
        <taxon>Bacillati</taxon>
        <taxon>Actinomycetota</taxon>
        <taxon>Actinomycetes</taxon>
        <taxon>Mycobacteriales</taxon>
        <taxon>Fodinicola</taxon>
    </lineage>
</organism>
<dbReference type="InterPro" id="IPR002938">
    <property type="entry name" value="FAD-bd"/>
</dbReference>
<dbReference type="SUPFAM" id="SSF51905">
    <property type="entry name" value="FAD/NAD(P)-binding domain"/>
    <property type="match status" value="1"/>
</dbReference>
<keyword evidence="3 5" id="KW-0560">Oxidoreductase</keyword>
<dbReference type="PRINTS" id="PR00420">
    <property type="entry name" value="RNGMNOXGNASE"/>
</dbReference>
<evidence type="ECO:0000256" key="2">
    <source>
        <dbReference type="ARBA" id="ARBA00022827"/>
    </source>
</evidence>
<comment type="subcellular location">
    <subcellularLocation>
        <location evidence="5">Cytoplasm</location>
    </subcellularLocation>
</comment>
<evidence type="ECO:0000256" key="1">
    <source>
        <dbReference type="ARBA" id="ARBA00022630"/>
    </source>
</evidence>
<dbReference type="InterPro" id="IPR043683">
    <property type="entry name" value="TetX_monooxygenase"/>
</dbReference>
<keyword evidence="5" id="KW-0963">Cytoplasm</keyword>
<evidence type="ECO:0000256" key="5">
    <source>
        <dbReference type="HAMAP-Rule" id="MF_00845"/>
    </source>
</evidence>
<keyword evidence="8" id="KW-1185">Reference proteome</keyword>
<dbReference type="EMBL" id="BAAANY010000020">
    <property type="protein sequence ID" value="GAA1694225.1"/>
    <property type="molecule type" value="Genomic_DNA"/>
</dbReference>
<keyword evidence="2 5" id="KW-0274">FAD</keyword>
<dbReference type="InterPro" id="IPR036188">
    <property type="entry name" value="FAD/NAD-bd_sf"/>
</dbReference>
<reference evidence="8" key="1">
    <citation type="journal article" date="2019" name="Int. J. Syst. Evol. Microbiol.">
        <title>The Global Catalogue of Microorganisms (GCM) 10K type strain sequencing project: providing services to taxonomists for standard genome sequencing and annotation.</title>
        <authorList>
            <consortium name="The Broad Institute Genomics Platform"/>
            <consortium name="The Broad Institute Genome Sequencing Center for Infectious Disease"/>
            <person name="Wu L."/>
            <person name="Ma J."/>
        </authorList>
    </citation>
    <scope>NUCLEOTIDE SEQUENCE [LARGE SCALE GENOMIC DNA]</scope>
    <source>
        <strain evidence="8">JCM 14718</strain>
    </source>
</reference>
<dbReference type="HAMAP" id="MF_00845">
    <property type="entry name" value="TetX_monooxygenase"/>
    <property type="match status" value="1"/>
</dbReference>
<dbReference type="EC" id="1.14.13.-" evidence="5"/>
<accession>A0ABP4TUR2</accession>
<dbReference type="PANTHER" id="PTHR46972">
    <property type="entry name" value="MONOOXYGENASE ASQM-RELATED"/>
    <property type="match status" value="1"/>
</dbReference>
<dbReference type="Gene3D" id="3.50.50.60">
    <property type="entry name" value="FAD/NAD(P)-binding domain"/>
    <property type="match status" value="1"/>
</dbReference>
<comment type="similarity">
    <text evidence="5">Belongs to the aromatic-ring hydroxylase family. TetX subfamily.</text>
</comment>
<comment type="catalytic activity">
    <reaction evidence="5">
        <text>a tetracycline + NADPH + O2 + H(+) = an 11a-hydroxytetracycline + NADP(+) + H2O</text>
        <dbReference type="Rhea" id="RHEA:61444"/>
        <dbReference type="ChEBI" id="CHEBI:15377"/>
        <dbReference type="ChEBI" id="CHEBI:15378"/>
        <dbReference type="ChEBI" id="CHEBI:15379"/>
        <dbReference type="ChEBI" id="CHEBI:57783"/>
        <dbReference type="ChEBI" id="CHEBI:58349"/>
        <dbReference type="ChEBI" id="CHEBI:144644"/>
        <dbReference type="ChEBI" id="CHEBI:144645"/>
    </reaction>
</comment>
<feature type="binding site" evidence="5">
    <location>
        <position position="39"/>
    </location>
    <ligand>
        <name>NADPH</name>
        <dbReference type="ChEBI" id="CHEBI:57783"/>
    </ligand>
</feature>
<keyword evidence="5" id="KW-0521">NADP</keyword>
<dbReference type="Proteomes" id="UP001500618">
    <property type="component" value="Unassembled WGS sequence"/>
</dbReference>
<comment type="domain">
    <text evidence="5">Consists of an N-terminal FAD-binding domain with a Rossman fold and a C-terminal substrate-binding domain.</text>
</comment>
<dbReference type="GO" id="GO:0004497">
    <property type="term" value="F:monooxygenase activity"/>
    <property type="evidence" value="ECO:0007669"/>
    <property type="project" value="UniProtKB-KW"/>
</dbReference>
<comment type="function">
    <text evidence="5">An FAD-requiring monooxygenase active on some tetracycline antibiotic derivatives, which leads to their inactivation. Hydroxylates carbon 11a of tetracycline and some analogs.</text>
</comment>
<evidence type="ECO:0000256" key="4">
    <source>
        <dbReference type="ARBA" id="ARBA00023033"/>
    </source>
</evidence>
<sequence length="373" mass="39733">MTSITIIGAGLGGLTLARILHLHGIQATVYELEPSPQARAQGGMLDIHDDTGQIALRAADLYHEFRALVHEGGEATRVLDKHGTVLLDEKEDGDRGRPEVNRRALRELLIGSLPAGMIRWGIKVAGARTLADGRHEVTFADGSSLITDLLIGADGAWSKVRPLVSAAWPTYTGISFVETHLNDADDRHPGSAAVVGGGMLFALAQDQGFLAHRDSNGCLDIYCALRTAENWAAGITDQDVAKAFVLASFHDWDEQLRALVADSDDALVPRAIYALPVGHRWDRVPGVTLLGDAAHLMSPFAGEGANLAMFDSAELAAAIVAHPDDIEKALSTYEEALFPRSAASAAESANNLELCFGPGSPGKLLDLFADHSR</sequence>
<feature type="binding site" evidence="5">
    <location>
        <position position="292"/>
    </location>
    <ligand>
        <name>FAD</name>
        <dbReference type="ChEBI" id="CHEBI:57692"/>
    </ligand>
</feature>
<evidence type="ECO:0000313" key="8">
    <source>
        <dbReference type="Proteomes" id="UP001500618"/>
    </source>
</evidence>
<name>A0ABP4TUR2_9ACTN</name>
<feature type="binding site" evidence="5">
    <location>
        <position position="46"/>
    </location>
    <ligand>
        <name>FAD</name>
        <dbReference type="ChEBI" id="CHEBI:57692"/>
    </ligand>
</feature>
<feature type="domain" description="FAD-binding" evidence="6">
    <location>
        <begin position="2"/>
        <end position="337"/>
    </location>
</feature>
<evidence type="ECO:0000313" key="7">
    <source>
        <dbReference type="EMBL" id="GAA1694225.1"/>
    </source>
</evidence>
<protein>
    <recommendedName>
        <fullName evidence="5">Flavin-dependent monooxygenase</fullName>
    </recommendedName>
    <alternativeName>
        <fullName evidence="5">TetX monooxygenase</fullName>
        <shortName evidence="5">TetX</shortName>
        <ecNumber evidence="5">1.14.13.-</ecNumber>
    </alternativeName>
</protein>
<evidence type="ECO:0000256" key="3">
    <source>
        <dbReference type="ARBA" id="ARBA00023002"/>
    </source>
</evidence>
<dbReference type="PANTHER" id="PTHR46972:SF1">
    <property type="entry name" value="FAD DEPENDENT OXIDOREDUCTASE DOMAIN-CONTAINING PROTEIN"/>
    <property type="match status" value="1"/>
</dbReference>
<comment type="cofactor">
    <cofactor evidence="5">
        <name>FAD</name>
        <dbReference type="ChEBI" id="CHEBI:57692"/>
    </cofactor>
</comment>
<proteinExistence type="inferred from homology"/>
<comment type="caution">
    <text evidence="7">The sequence shown here is derived from an EMBL/GenBank/DDBJ whole genome shotgun (WGS) entry which is preliminary data.</text>
</comment>
<keyword evidence="5" id="KW-0547">Nucleotide-binding</keyword>
<keyword evidence="1 5" id="KW-0285">Flavoprotein</keyword>
<feature type="binding site" evidence="5">
    <location>
        <position position="102"/>
    </location>
    <ligand>
        <name>FAD</name>
        <dbReference type="ChEBI" id="CHEBI:57692"/>
    </ligand>
</feature>